<feature type="signal peptide" evidence="1">
    <location>
        <begin position="1"/>
        <end position="19"/>
    </location>
</feature>
<dbReference type="Proteomes" id="UP001165302">
    <property type="component" value="Unassembled WGS sequence"/>
</dbReference>
<organism evidence="2 3">
    <name type="scientific">Sphingobacterium bovistauri</name>
    <dbReference type="NCBI Taxonomy" id="2781959"/>
    <lineage>
        <taxon>Bacteria</taxon>
        <taxon>Pseudomonadati</taxon>
        <taxon>Bacteroidota</taxon>
        <taxon>Sphingobacteriia</taxon>
        <taxon>Sphingobacteriales</taxon>
        <taxon>Sphingobacteriaceae</taxon>
        <taxon>Sphingobacterium</taxon>
    </lineage>
</organism>
<keyword evidence="3" id="KW-1185">Reference proteome</keyword>
<protein>
    <recommendedName>
        <fullName evidence="4">Lipoprotein</fullName>
    </recommendedName>
</protein>
<comment type="caution">
    <text evidence="2">The sequence shown here is derived from an EMBL/GenBank/DDBJ whole genome shotgun (WGS) entry which is preliminary data.</text>
</comment>
<proteinExistence type="predicted"/>
<gene>
    <name evidence="2" type="ORF">IPZ78_01085</name>
</gene>
<evidence type="ECO:0008006" key="4">
    <source>
        <dbReference type="Google" id="ProtNLM"/>
    </source>
</evidence>
<sequence>MRKTTTRNIQLVLITSVLASCGQPNTSSNDKQRVFMRADSTAQYTEVSNNYNQGNGGGMGMGSSLLWFMAFRHMGGMLGYANNSLHPQSVSGTNAAKASAFNAQRGGFGKSAVSSTPRASAGS</sequence>
<evidence type="ECO:0000313" key="3">
    <source>
        <dbReference type="Proteomes" id="UP001165302"/>
    </source>
</evidence>
<evidence type="ECO:0000256" key="1">
    <source>
        <dbReference type="SAM" id="SignalP"/>
    </source>
</evidence>
<keyword evidence="1" id="KW-0732">Signal</keyword>
<dbReference type="EMBL" id="JADEYP010000001">
    <property type="protein sequence ID" value="MCA5003739.1"/>
    <property type="molecule type" value="Genomic_DNA"/>
</dbReference>
<reference evidence="2" key="1">
    <citation type="submission" date="2020-10" db="EMBL/GenBank/DDBJ databases">
        <authorList>
            <person name="Lu T."/>
            <person name="Wang Q."/>
            <person name="Han X."/>
        </authorList>
    </citation>
    <scope>NUCLEOTIDE SEQUENCE</scope>
    <source>
        <strain evidence="2">WQ 366</strain>
    </source>
</reference>
<name>A0ABS7Z0Q1_9SPHI</name>
<dbReference type="PROSITE" id="PS51257">
    <property type="entry name" value="PROKAR_LIPOPROTEIN"/>
    <property type="match status" value="1"/>
</dbReference>
<dbReference type="RefSeq" id="WP_225551073.1">
    <property type="nucleotide sequence ID" value="NZ_JADEYP010000001.1"/>
</dbReference>
<accession>A0ABS7Z0Q1</accession>
<feature type="chain" id="PRO_5046545057" description="Lipoprotein" evidence="1">
    <location>
        <begin position="20"/>
        <end position="123"/>
    </location>
</feature>
<evidence type="ECO:0000313" key="2">
    <source>
        <dbReference type="EMBL" id="MCA5003739.1"/>
    </source>
</evidence>